<gene>
    <name evidence="2" type="ORF">SAMN04488069_102476</name>
</gene>
<feature type="transmembrane region" description="Helical" evidence="1">
    <location>
        <begin position="130"/>
        <end position="151"/>
    </location>
</feature>
<keyword evidence="1" id="KW-0472">Membrane</keyword>
<reference evidence="3" key="1">
    <citation type="submission" date="2016-10" db="EMBL/GenBank/DDBJ databases">
        <authorList>
            <person name="Varghese N."/>
            <person name="Submissions S."/>
        </authorList>
    </citation>
    <scope>NUCLEOTIDE SEQUENCE [LARGE SCALE GENOMIC DNA]</scope>
    <source>
        <strain evidence="3">CGMCC 1.8975</strain>
    </source>
</reference>
<evidence type="ECO:0000313" key="2">
    <source>
        <dbReference type="EMBL" id="SDX69357.1"/>
    </source>
</evidence>
<feature type="transmembrane region" description="Helical" evidence="1">
    <location>
        <begin position="163"/>
        <end position="183"/>
    </location>
</feature>
<protein>
    <submittedName>
        <fullName evidence="2">Uncharacterized protein</fullName>
    </submittedName>
</protein>
<organism evidence="2 3">
    <name type="scientific">Hymenobacter psychrophilus</name>
    <dbReference type="NCBI Taxonomy" id="651662"/>
    <lineage>
        <taxon>Bacteria</taxon>
        <taxon>Pseudomonadati</taxon>
        <taxon>Bacteroidota</taxon>
        <taxon>Cytophagia</taxon>
        <taxon>Cytophagales</taxon>
        <taxon>Hymenobacteraceae</taxon>
        <taxon>Hymenobacter</taxon>
    </lineage>
</organism>
<dbReference type="AlphaFoldDB" id="A0A1H3DSP3"/>
<name>A0A1H3DSP3_9BACT</name>
<dbReference type="Proteomes" id="UP000199249">
    <property type="component" value="Unassembled WGS sequence"/>
</dbReference>
<dbReference type="STRING" id="651662.SAMN04488069_102476"/>
<dbReference type="EMBL" id="FNOV01000002">
    <property type="protein sequence ID" value="SDX69357.1"/>
    <property type="molecule type" value="Genomic_DNA"/>
</dbReference>
<dbReference type="Pfam" id="PF12412">
    <property type="entry name" value="DUF3667"/>
    <property type="match status" value="1"/>
</dbReference>
<keyword evidence="3" id="KW-1185">Reference proteome</keyword>
<feature type="transmembrane region" description="Helical" evidence="1">
    <location>
        <begin position="100"/>
        <end position="118"/>
    </location>
</feature>
<sequence>MRHLVLHDLPHSVWHVDKGIAYTLRQMLTRPGDTLREYMAGQRAQHFRPVTYLLLITAVAVLLMSSIHFNPVSANEAADMPRLVKLTMERYLQLYYKYPTLIYVILLPVYALIGSWLLRPARFNFAEILISQTFISGTTTLISTIVGLPAMLLVTRFPELKSLMYVSMLPFMVYSAWVYYQLLEPTRLLAEKISGCGALVRLCCKW</sequence>
<keyword evidence="1" id="KW-1133">Transmembrane helix</keyword>
<feature type="transmembrane region" description="Helical" evidence="1">
    <location>
        <begin position="50"/>
        <end position="69"/>
    </location>
</feature>
<keyword evidence="1" id="KW-0812">Transmembrane</keyword>
<evidence type="ECO:0000313" key="3">
    <source>
        <dbReference type="Proteomes" id="UP000199249"/>
    </source>
</evidence>
<dbReference type="InterPro" id="IPR022134">
    <property type="entry name" value="DUF3667"/>
</dbReference>
<accession>A0A1H3DSP3</accession>
<evidence type="ECO:0000256" key="1">
    <source>
        <dbReference type="SAM" id="Phobius"/>
    </source>
</evidence>
<proteinExistence type="predicted"/>